<evidence type="ECO:0000313" key="2">
    <source>
        <dbReference type="EMBL" id="CAI2769215.1"/>
    </source>
</evidence>
<dbReference type="AlphaFoldDB" id="A0A9W4TLP0"/>
<accession>A0A9W4TLP0</accession>
<keyword evidence="1" id="KW-1133">Transmembrane helix</keyword>
<dbReference type="Proteomes" id="UP001152749">
    <property type="component" value="Chromosome"/>
</dbReference>
<feature type="transmembrane region" description="Helical" evidence="1">
    <location>
        <begin position="7"/>
        <end position="25"/>
    </location>
</feature>
<organism evidence="2 3">
    <name type="scientific">Flavobacterium collinsii</name>
    <dbReference type="NCBI Taxonomy" id="1114861"/>
    <lineage>
        <taxon>Bacteria</taxon>
        <taxon>Pseudomonadati</taxon>
        <taxon>Bacteroidota</taxon>
        <taxon>Flavobacteriia</taxon>
        <taxon>Flavobacteriales</taxon>
        <taxon>Flavobacteriaceae</taxon>
        <taxon>Flavobacterium</taxon>
    </lineage>
</organism>
<keyword evidence="1" id="KW-0812">Transmembrane</keyword>
<gene>
    <name evidence="2" type="ORF">TRV642_4580</name>
</gene>
<evidence type="ECO:0000256" key="1">
    <source>
        <dbReference type="SAM" id="Phobius"/>
    </source>
</evidence>
<name>A0A9W4TLP0_9FLAO</name>
<protein>
    <submittedName>
        <fullName evidence="2">Uncharacterized protein</fullName>
    </submittedName>
</protein>
<keyword evidence="1" id="KW-0472">Membrane</keyword>
<dbReference type="KEGG" id="fcs:TRV642_4580"/>
<dbReference type="EMBL" id="OX336425">
    <property type="protein sequence ID" value="CAI2769215.1"/>
    <property type="molecule type" value="Genomic_DNA"/>
</dbReference>
<dbReference type="RefSeq" id="WP_017495311.1">
    <property type="nucleotide sequence ID" value="NZ_OX336425.1"/>
</dbReference>
<proteinExistence type="predicted"/>
<reference evidence="2" key="1">
    <citation type="submission" date="2022-09" db="EMBL/GenBank/DDBJ databases">
        <authorList>
            <person name="Duchaud E."/>
        </authorList>
    </citation>
    <scope>NUCLEOTIDE SEQUENCE</scope>
    <source>
        <strain evidence="2">TRV642</strain>
    </source>
</reference>
<feature type="transmembrane region" description="Helical" evidence="1">
    <location>
        <begin position="31"/>
        <end position="57"/>
    </location>
</feature>
<sequence>MKLSTYGFLILGILFGIGFITSLFKDGVQELFFFVVHIWVYRIYKLIFSFLFIYAYFRIRAKERKV</sequence>
<evidence type="ECO:0000313" key="3">
    <source>
        <dbReference type="Proteomes" id="UP001152749"/>
    </source>
</evidence>